<dbReference type="EMBL" id="SMFL01000002">
    <property type="protein sequence ID" value="TDE17275.1"/>
    <property type="molecule type" value="Genomic_DNA"/>
</dbReference>
<feature type="modified residue" description="4-aspartylphosphate" evidence="1">
    <location>
        <position position="55"/>
    </location>
</feature>
<feature type="domain" description="HTH LytTR-type" evidence="3">
    <location>
        <begin position="146"/>
        <end position="244"/>
    </location>
</feature>
<dbReference type="InterPro" id="IPR007492">
    <property type="entry name" value="LytTR_DNA-bd_dom"/>
</dbReference>
<keyword evidence="5" id="KW-1185">Reference proteome</keyword>
<evidence type="ECO:0000259" key="2">
    <source>
        <dbReference type="PROSITE" id="PS50110"/>
    </source>
</evidence>
<dbReference type="Proteomes" id="UP000294850">
    <property type="component" value="Unassembled WGS sequence"/>
</dbReference>
<dbReference type="SMART" id="SM00850">
    <property type="entry name" value="LytTR"/>
    <property type="match status" value="1"/>
</dbReference>
<dbReference type="OrthoDB" id="1646880at2"/>
<dbReference type="InterPro" id="IPR046947">
    <property type="entry name" value="LytR-like"/>
</dbReference>
<dbReference type="Pfam" id="PF04397">
    <property type="entry name" value="LytTR"/>
    <property type="match status" value="1"/>
</dbReference>
<sequence length="248" mass="28148">MKISCLVVDDEQLARRLLCDYIAKIPTLTLVGSCANALEAQVVLQSQQVDLMFLDIQMPELTGIAFLQSLTHKPVTIFTTAYTEYAIKGFELAVLDYLVKPISFERFFQAANRAIGHISNFQGSHKNDGLPDQPIAAGPAADEDFIFVKSDFRIHKLHFSDIDYIEAYGEYILIFAGKDKIMTLVPLGKMEARLPARLFIRVHRSYIVNFSKIESIQGNTIYLKGKEIPISKSYREVFMNLVNRNQLY</sequence>
<name>A0A4R5E0I6_9BACT</name>
<comment type="caution">
    <text evidence="4">The sequence shown here is derived from an EMBL/GenBank/DDBJ whole genome shotgun (WGS) entry which is preliminary data.</text>
</comment>
<evidence type="ECO:0000259" key="3">
    <source>
        <dbReference type="PROSITE" id="PS50930"/>
    </source>
</evidence>
<dbReference type="InterPro" id="IPR011006">
    <property type="entry name" value="CheY-like_superfamily"/>
</dbReference>
<feature type="domain" description="Response regulatory" evidence="2">
    <location>
        <begin position="4"/>
        <end position="115"/>
    </location>
</feature>
<dbReference type="PROSITE" id="PS50930">
    <property type="entry name" value="HTH_LYTTR"/>
    <property type="match status" value="1"/>
</dbReference>
<dbReference type="PANTHER" id="PTHR37299">
    <property type="entry name" value="TRANSCRIPTIONAL REGULATOR-RELATED"/>
    <property type="match status" value="1"/>
</dbReference>
<proteinExistence type="predicted"/>
<evidence type="ECO:0000256" key="1">
    <source>
        <dbReference type="PROSITE-ProRule" id="PRU00169"/>
    </source>
</evidence>
<accession>A0A4R5E0I6</accession>
<dbReference type="SMART" id="SM00448">
    <property type="entry name" value="REC"/>
    <property type="match status" value="1"/>
</dbReference>
<gene>
    <name evidence="4" type="ORF">E0F88_05120</name>
</gene>
<organism evidence="4 5">
    <name type="scientific">Dyadobacter psychrotolerans</name>
    <dbReference type="NCBI Taxonomy" id="2541721"/>
    <lineage>
        <taxon>Bacteria</taxon>
        <taxon>Pseudomonadati</taxon>
        <taxon>Bacteroidota</taxon>
        <taxon>Cytophagia</taxon>
        <taxon>Cytophagales</taxon>
        <taxon>Spirosomataceae</taxon>
        <taxon>Dyadobacter</taxon>
    </lineage>
</organism>
<reference evidence="4 5" key="1">
    <citation type="submission" date="2019-03" db="EMBL/GenBank/DDBJ databases">
        <title>Dyadobacter AR-3-6 sp. nov., isolated from arctic soil.</title>
        <authorList>
            <person name="Chaudhary D.K."/>
        </authorList>
    </citation>
    <scope>NUCLEOTIDE SEQUENCE [LARGE SCALE GENOMIC DNA]</scope>
    <source>
        <strain evidence="4 5">AR-3-6</strain>
    </source>
</reference>
<dbReference type="GO" id="GO:0003677">
    <property type="term" value="F:DNA binding"/>
    <property type="evidence" value="ECO:0007669"/>
    <property type="project" value="InterPro"/>
</dbReference>
<dbReference type="GO" id="GO:0000156">
    <property type="term" value="F:phosphorelay response regulator activity"/>
    <property type="evidence" value="ECO:0007669"/>
    <property type="project" value="InterPro"/>
</dbReference>
<dbReference type="Pfam" id="PF00072">
    <property type="entry name" value="Response_reg"/>
    <property type="match status" value="1"/>
</dbReference>
<dbReference type="PANTHER" id="PTHR37299:SF1">
    <property type="entry name" value="STAGE 0 SPORULATION PROTEIN A HOMOLOG"/>
    <property type="match status" value="1"/>
</dbReference>
<dbReference type="Gene3D" id="2.40.50.1020">
    <property type="entry name" value="LytTr DNA-binding domain"/>
    <property type="match status" value="1"/>
</dbReference>
<dbReference type="Gene3D" id="3.40.50.2300">
    <property type="match status" value="1"/>
</dbReference>
<dbReference type="RefSeq" id="WP_131957059.1">
    <property type="nucleotide sequence ID" value="NZ_SMFL01000002.1"/>
</dbReference>
<protein>
    <submittedName>
        <fullName evidence="4">Response regulator transcription factor</fullName>
    </submittedName>
</protein>
<evidence type="ECO:0000313" key="5">
    <source>
        <dbReference type="Proteomes" id="UP000294850"/>
    </source>
</evidence>
<dbReference type="InterPro" id="IPR001789">
    <property type="entry name" value="Sig_transdc_resp-reg_receiver"/>
</dbReference>
<evidence type="ECO:0000313" key="4">
    <source>
        <dbReference type="EMBL" id="TDE17275.1"/>
    </source>
</evidence>
<dbReference type="AlphaFoldDB" id="A0A4R5E0I6"/>
<keyword evidence="1" id="KW-0597">Phosphoprotein</keyword>
<dbReference type="PROSITE" id="PS50110">
    <property type="entry name" value="RESPONSE_REGULATORY"/>
    <property type="match status" value="1"/>
</dbReference>
<dbReference type="SUPFAM" id="SSF52172">
    <property type="entry name" value="CheY-like"/>
    <property type="match status" value="1"/>
</dbReference>